<proteinExistence type="predicted"/>
<accession>E1X5X8</accession>
<dbReference type="AlphaFoldDB" id="E1X5X8"/>
<dbReference type="RefSeq" id="WP_014243480.1">
    <property type="nucleotide sequence ID" value="NC_016620.1"/>
</dbReference>
<dbReference type="HOGENOM" id="CLU_859880_0_0_7"/>
<feature type="domain" description="Schlafen AlbA-2" evidence="1">
    <location>
        <begin position="27"/>
        <end position="153"/>
    </location>
</feature>
<dbReference type="PANTHER" id="PTHR30595:SF6">
    <property type="entry name" value="SCHLAFEN ALBA-2 DOMAIN-CONTAINING PROTEIN"/>
    <property type="match status" value="1"/>
</dbReference>
<reference evidence="3" key="1">
    <citation type="journal article" date="2013" name="ISME J.">
        <title>A small predatory core genome in the divergent marine Bacteriovorax marinus SJ and the terrestrial Bdellovibrio bacteriovorus.</title>
        <authorList>
            <person name="Crossman L.C."/>
            <person name="Chen H."/>
            <person name="Cerdeno-Tarraga A.M."/>
            <person name="Brooks K."/>
            <person name="Quail M.A."/>
            <person name="Pineiro S.A."/>
            <person name="Hobley L."/>
            <person name="Sockett R.E."/>
            <person name="Bentley S.D."/>
            <person name="Parkhill J."/>
            <person name="Williams H.N."/>
            <person name="Stine O.C."/>
        </authorList>
    </citation>
    <scope>NUCLEOTIDE SEQUENCE [LARGE SCALE GENOMIC DNA]</scope>
    <source>
        <strain evidence="3">ATCC BAA-682 / DSM 15412 / SJ</strain>
    </source>
</reference>
<gene>
    <name evidence="2" type="ordered locus">BMS_0795</name>
</gene>
<dbReference type="PANTHER" id="PTHR30595">
    <property type="entry name" value="GLPR-RELATED TRANSCRIPTIONAL REPRESSOR"/>
    <property type="match status" value="1"/>
</dbReference>
<dbReference type="OrthoDB" id="9768354at2"/>
<dbReference type="PATRIC" id="fig|862908.3.peg.759"/>
<dbReference type="STRING" id="862908.BMS_0795"/>
<dbReference type="Proteomes" id="UP000008963">
    <property type="component" value="Chromosome"/>
</dbReference>
<protein>
    <recommendedName>
        <fullName evidence="1">Schlafen AlbA-2 domain-containing protein</fullName>
    </recommendedName>
</protein>
<dbReference type="EMBL" id="FQ312005">
    <property type="protein sequence ID" value="CBW25695.1"/>
    <property type="molecule type" value="Genomic_DNA"/>
</dbReference>
<organism evidence="2 3">
    <name type="scientific">Halobacteriovorax marinus (strain ATCC BAA-682 / DSM 15412 / SJ)</name>
    <name type="common">Bacteriovorax marinus</name>
    <dbReference type="NCBI Taxonomy" id="862908"/>
    <lineage>
        <taxon>Bacteria</taxon>
        <taxon>Pseudomonadati</taxon>
        <taxon>Bdellovibrionota</taxon>
        <taxon>Bacteriovoracia</taxon>
        <taxon>Bacteriovoracales</taxon>
        <taxon>Halobacteriovoraceae</taxon>
        <taxon>Halobacteriovorax</taxon>
    </lineage>
</organism>
<dbReference type="KEGG" id="bmx:BMS_0795"/>
<dbReference type="Pfam" id="PF04326">
    <property type="entry name" value="SLFN_AlbA_2"/>
    <property type="match status" value="1"/>
</dbReference>
<evidence type="ECO:0000259" key="1">
    <source>
        <dbReference type="Pfam" id="PF04326"/>
    </source>
</evidence>
<dbReference type="Gene3D" id="3.30.950.30">
    <property type="entry name" value="Schlafen, AAA domain"/>
    <property type="match status" value="1"/>
</dbReference>
<sequence length="323" mass="36029">MSNAEGIFKDLIDKESLKELINEVGKEDLYIDFKRVPNASEGKFCDSCRKNLGKGLSGFANSAGGVLVFGVKEEGDDLLLDPINEVRSFDQKIQENINRLTSYNVPEVISKIITEGENSGYVAVLIPKSDLAPHQLIQDKKYYRRSGESFKPMEHYELENMFGRAPKPVLVPDIIIERNGGSSTHHDYKLIFGIRNNGRLAGTYPFLGINLNNGYSIDSYELDGNRNPGLPKLRNSNTGGNRFVEYGQAGDTIVFPGHFLKVTCAKIKEDKRTNTFNLGDFSADFKVASKESLLSERTITTSIDEIKEMIASGKSYFELSEDN</sequence>
<name>E1X5X8_HALMS</name>
<evidence type="ECO:0000313" key="3">
    <source>
        <dbReference type="Proteomes" id="UP000008963"/>
    </source>
</evidence>
<keyword evidence="3" id="KW-1185">Reference proteome</keyword>
<dbReference type="eggNOG" id="COG2865">
    <property type="taxonomic scope" value="Bacteria"/>
</dbReference>
<evidence type="ECO:0000313" key="2">
    <source>
        <dbReference type="EMBL" id="CBW25695.1"/>
    </source>
</evidence>
<dbReference type="InterPro" id="IPR007421">
    <property type="entry name" value="Schlafen_AlbA_2_dom"/>
</dbReference>
<dbReference type="InterPro" id="IPR038461">
    <property type="entry name" value="Schlafen_AlbA_2_dom_sf"/>
</dbReference>